<reference evidence="1 2" key="1">
    <citation type="submission" date="2023-07" db="EMBL/GenBank/DDBJ databases">
        <title>Genomic Encyclopedia of Type Strains, Phase IV (KMG-IV): sequencing the most valuable type-strain genomes for metagenomic binning, comparative biology and taxonomic classification.</title>
        <authorList>
            <person name="Goeker M."/>
        </authorList>
    </citation>
    <scope>NUCLEOTIDE SEQUENCE [LARGE SCALE GENOMIC DNA]</scope>
    <source>
        <strain evidence="1 2">DSM 19154</strain>
    </source>
</reference>
<accession>A0ABT9YNW8</accession>
<sequence>MAVHYTCKHCKMSIGTLSHTVESSEELGINVLDNSHRDEVLTYAENGDIHVRAICEDCHEALTRNPTLYELDSFIQ</sequence>
<dbReference type="Pfam" id="PF10955">
    <property type="entry name" value="Fin"/>
    <property type="match status" value="1"/>
</dbReference>
<dbReference type="EMBL" id="JAUSUA010000009">
    <property type="protein sequence ID" value="MDQ0209190.1"/>
    <property type="molecule type" value="Genomic_DNA"/>
</dbReference>
<evidence type="ECO:0000313" key="1">
    <source>
        <dbReference type="EMBL" id="MDQ0209190.1"/>
    </source>
</evidence>
<name>A0ABT9YNW8_9BACI</name>
<comment type="caution">
    <text evidence="1">The sequence shown here is derived from an EMBL/GenBank/DDBJ whole genome shotgun (WGS) entry which is preliminary data.</text>
</comment>
<dbReference type="Proteomes" id="UP001225034">
    <property type="component" value="Unassembled WGS sequence"/>
</dbReference>
<dbReference type="InterPro" id="IPR020115">
    <property type="entry name" value="Fin"/>
</dbReference>
<organism evidence="1 2">
    <name type="scientific">Alkalicoccobacillus murimartini</name>
    <dbReference type="NCBI Taxonomy" id="171685"/>
    <lineage>
        <taxon>Bacteria</taxon>
        <taxon>Bacillati</taxon>
        <taxon>Bacillota</taxon>
        <taxon>Bacilli</taxon>
        <taxon>Bacillales</taxon>
        <taxon>Bacillaceae</taxon>
        <taxon>Alkalicoccobacillus</taxon>
    </lineage>
</organism>
<protein>
    <recommendedName>
        <fullName evidence="3">Anti-sigma-F factor Fin family protein</fullName>
    </recommendedName>
</protein>
<evidence type="ECO:0000313" key="2">
    <source>
        <dbReference type="Proteomes" id="UP001225034"/>
    </source>
</evidence>
<evidence type="ECO:0008006" key="3">
    <source>
        <dbReference type="Google" id="ProtNLM"/>
    </source>
</evidence>
<keyword evidence="2" id="KW-1185">Reference proteome</keyword>
<dbReference type="RefSeq" id="WP_306985870.1">
    <property type="nucleotide sequence ID" value="NZ_JAUSUA010000009.1"/>
</dbReference>
<gene>
    <name evidence="1" type="ORF">J2S05_004030</name>
</gene>
<proteinExistence type="predicted"/>